<feature type="region of interest" description="Disordered" evidence="2">
    <location>
        <begin position="43"/>
        <end position="101"/>
    </location>
</feature>
<dbReference type="PROSITE" id="PS50157">
    <property type="entry name" value="ZINC_FINGER_C2H2_2"/>
    <property type="match status" value="1"/>
</dbReference>
<keyword evidence="5" id="KW-1185">Reference proteome</keyword>
<proteinExistence type="predicted"/>
<dbReference type="RefSeq" id="XP_041224081.1">
    <property type="nucleotide sequence ID" value="XM_041367374.1"/>
</dbReference>
<dbReference type="GeneID" id="64661672"/>
<name>A0AAD4E2T7_9AGAM</name>
<evidence type="ECO:0000313" key="5">
    <source>
        <dbReference type="Proteomes" id="UP001195769"/>
    </source>
</evidence>
<accession>A0AAD4E2T7</accession>
<reference evidence="4" key="1">
    <citation type="journal article" date="2020" name="New Phytol.">
        <title>Comparative genomics reveals dynamic genome evolution in host specialist ectomycorrhizal fungi.</title>
        <authorList>
            <person name="Lofgren L.A."/>
            <person name="Nguyen N.H."/>
            <person name="Vilgalys R."/>
            <person name="Ruytinx J."/>
            <person name="Liao H.L."/>
            <person name="Branco S."/>
            <person name="Kuo A."/>
            <person name="LaButti K."/>
            <person name="Lipzen A."/>
            <person name="Andreopoulos W."/>
            <person name="Pangilinan J."/>
            <person name="Riley R."/>
            <person name="Hundley H."/>
            <person name="Na H."/>
            <person name="Barry K."/>
            <person name="Grigoriev I.V."/>
            <person name="Stajich J.E."/>
            <person name="Kennedy P.G."/>
        </authorList>
    </citation>
    <scope>NUCLEOTIDE SEQUENCE</scope>
    <source>
        <strain evidence="4">FC203</strain>
    </source>
</reference>
<dbReference type="InterPro" id="IPR013087">
    <property type="entry name" value="Znf_C2H2_type"/>
</dbReference>
<dbReference type="PROSITE" id="PS00028">
    <property type="entry name" value="ZINC_FINGER_C2H2_1"/>
    <property type="match status" value="1"/>
</dbReference>
<keyword evidence="1" id="KW-0862">Zinc</keyword>
<dbReference type="Proteomes" id="UP001195769">
    <property type="component" value="Unassembled WGS sequence"/>
</dbReference>
<evidence type="ECO:0000313" key="4">
    <source>
        <dbReference type="EMBL" id="KAG1898505.1"/>
    </source>
</evidence>
<evidence type="ECO:0000256" key="1">
    <source>
        <dbReference type="PROSITE-ProRule" id="PRU00042"/>
    </source>
</evidence>
<dbReference type="GO" id="GO:0008270">
    <property type="term" value="F:zinc ion binding"/>
    <property type="evidence" value="ECO:0007669"/>
    <property type="project" value="UniProtKB-KW"/>
</dbReference>
<evidence type="ECO:0000256" key="2">
    <source>
        <dbReference type="SAM" id="MobiDB-lite"/>
    </source>
</evidence>
<feature type="domain" description="C2H2-type" evidence="3">
    <location>
        <begin position="13"/>
        <end position="39"/>
    </location>
</feature>
<evidence type="ECO:0000259" key="3">
    <source>
        <dbReference type="PROSITE" id="PS50157"/>
    </source>
</evidence>
<dbReference type="EMBL" id="JABBWK010000039">
    <property type="protein sequence ID" value="KAG1898505.1"/>
    <property type="molecule type" value="Genomic_DNA"/>
</dbReference>
<sequence>MSHVKPGFHALCLPCTKPGCNRWFKNKSGLTQHTNTVHSVLTSSNAPSCLPQSNRSPSPLFDANINTEEYDGTNSNEEYRAATPGPVQPPAEFFGAGDRLY</sequence>
<keyword evidence="1" id="KW-0863">Zinc-finger</keyword>
<organism evidence="4 5">
    <name type="scientific">Suillus fuscotomentosus</name>
    <dbReference type="NCBI Taxonomy" id="1912939"/>
    <lineage>
        <taxon>Eukaryota</taxon>
        <taxon>Fungi</taxon>
        <taxon>Dikarya</taxon>
        <taxon>Basidiomycota</taxon>
        <taxon>Agaricomycotina</taxon>
        <taxon>Agaricomycetes</taxon>
        <taxon>Agaricomycetidae</taxon>
        <taxon>Boletales</taxon>
        <taxon>Suillineae</taxon>
        <taxon>Suillaceae</taxon>
        <taxon>Suillus</taxon>
    </lineage>
</organism>
<dbReference type="AlphaFoldDB" id="A0AAD4E2T7"/>
<dbReference type="Gene3D" id="3.30.160.60">
    <property type="entry name" value="Classic Zinc Finger"/>
    <property type="match status" value="1"/>
</dbReference>
<keyword evidence="1" id="KW-0479">Metal-binding</keyword>
<feature type="compositionally biased region" description="Polar residues" evidence="2">
    <location>
        <begin position="43"/>
        <end position="57"/>
    </location>
</feature>
<protein>
    <recommendedName>
        <fullName evidence="3">C2H2-type domain-containing protein</fullName>
    </recommendedName>
</protein>
<gene>
    <name evidence="4" type="ORF">F5891DRAFT_1190887</name>
</gene>
<feature type="compositionally biased region" description="Polar residues" evidence="2">
    <location>
        <begin position="64"/>
        <end position="76"/>
    </location>
</feature>
<comment type="caution">
    <text evidence="4">The sequence shown here is derived from an EMBL/GenBank/DDBJ whole genome shotgun (WGS) entry which is preliminary data.</text>
</comment>